<proteinExistence type="predicted"/>
<evidence type="ECO:0000313" key="1">
    <source>
        <dbReference type="EMBL" id="CFY07432.1"/>
    </source>
</evidence>
<accession>A0A0E4C9Q3</accession>
<dbReference type="STRING" id="690567.2659"/>
<gene>
    <name evidence="1" type="ORF">2659</name>
</gene>
<dbReference type="RefSeq" id="WP_046499916.1">
    <property type="nucleotide sequence ID" value="NZ_CGIH01000050.1"/>
</dbReference>
<dbReference type="AlphaFoldDB" id="A0A0E4C9Q3"/>
<sequence>MTIINPATNEDISMSCYSFYSTILAFGLSEQQINMLHEIVKNRKTNDQVVHMEKEIRIYVADDVSDIYTVPYFMAFINKNALTEKDLQMLIGFWQECAEPLPVALLEAGYKETDFSEPVYYLFNSEKTILPKIRGVHQFAGEAVFDRDQLYLNVLSEIKNNEGLGRKASESSIRIYRVLLMYKCLLQEGKLTKQRADELTYPDVVGKRMFYRDIAIINSIEDGKVVFDHTLKAYVLRD</sequence>
<dbReference type="Proteomes" id="UP000045545">
    <property type="component" value="Unassembled WGS sequence"/>
</dbReference>
<dbReference type="OrthoDB" id="2111941at2"/>
<keyword evidence="2" id="KW-1185">Reference proteome</keyword>
<name>A0A0E4C9Q3_9FIRM</name>
<reference evidence="1 2" key="1">
    <citation type="submission" date="2015-03" db="EMBL/GenBank/DDBJ databases">
        <authorList>
            <person name="Murphy D."/>
        </authorList>
    </citation>
    <scope>NUCLEOTIDE SEQUENCE [LARGE SCALE GENOMIC DNA]</scope>
    <source>
        <strain evidence="1 2">OL-4</strain>
    </source>
</reference>
<organism evidence="1 2">
    <name type="scientific">Syntrophomonas zehnderi OL-4</name>
    <dbReference type="NCBI Taxonomy" id="690567"/>
    <lineage>
        <taxon>Bacteria</taxon>
        <taxon>Bacillati</taxon>
        <taxon>Bacillota</taxon>
        <taxon>Clostridia</taxon>
        <taxon>Eubacteriales</taxon>
        <taxon>Syntrophomonadaceae</taxon>
        <taxon>Syntrophomonas</taxon>
    </lineage>
</organism>
<dbReference type="EMBL" id="CGIH01000050">
    <property type="protein sequence ID" value="CFY07432.1"/>
    <property type="molecule type" value="Genomic_DNA"/>
</dbReference>
<evidence type="ECO:0000313" key="2">
    <source>
        <dbReference type="Proteomes" id="UP000045545"/>
    </source>
</evidence>
<protein>
    <submittedName>
        <fullName evidence="1">Uncharacterized</fullName>
    </submittedName>
</protein>